<keyword evidence="4" id="KW-1003">Cell membrane</keyword>
<evidence type="ECO:0000256" key="8">
    <source>
        <dbReference type="ARBA" id="ARBA00023136"/>
    </source>
</evidence>
<dbReference type="InterPro" id="IPR030947">
    <property type="entry name" value="EcfA_1"/>
</dbReference>
<evidence type="ECO:0000259" key="9">
    <source>
        <dbReference type="PROSITE" id="PS50893"/>
    </source>
</evidence>
<dbReference type="SMART" id="SM00382">
    <property type="entry name" value="AAA"/>
    <property type="match status" value="1"/>
</dbReference>
<evidence type="ECO:0000256" key="2">
    <source>
        <dbReference type="ARBA" id="ARBA00005417"/>
    </source>
</evidence>
<dbReference type="PROSITE" id="PS00211">
    <property type="entry name" value="ABC_TRANSPORTER_1"/>
    <property type="match status" value="1"/>
</dbReference>
<keyword evidence="6" id="KW-0067">ATP-binding</keyword>
<dbReference type="GO" id="GO:0042626">
    <property type="term" value="F:ATPase-coupled transmembrane transporter activity"/>
    <property type="evidence" value="ECO:0007669"/>
    <property type="project" value="TreeGrafter"/>
</dbReference>
<keyword evidence="11" id="KW-1185">Reference proteome</keyword>
<comment type="subcellular location">
    <subcellularLocation>
        <location evidence="1">Cell membrane</location>
        <topology evidence="1">Peripheral membrane protein</topology>
    </subcellularLocation>
</comment>
<evidence type="ECO:0000313" key="11">
    <source>
        <dbReference type="Proteomes" id="UP000049855"/>
    </source>
</evidence>
<keyword evidence="8" id="KW-0472">Membrane</keyword>
<keyword evidence="5" id="KW-0547">Nucleotide-binding</keyword>
<evidence type="ECO:0000256" key="4">
    <source>
        <dbReference type="ARBA" id="ARBA00022475"/>
    </source>
</evidence>
<dbReference type="InterPro" id="IPR003439">
    <property type="entry name" value="ABC_transporter-like_ATP-bd"/>
</dbReference>
<dbReference type="Gene3D" id="3.40.50.300">
    <property type="entry name" value="P-loop containing nucleotide triphosphate hydrolases"/>
    <property type="match status" value="1"/>
</dbReference>
<comment type="similarity">
    <text evidence="2">Belongs to the ABC transporter superfamily.</text>
</comment>
<dbReference type="InterPro" id="IPR015856">
    <property type="entry name" value="ABC_transpr_CbiO/EcfA_su"/>
</dbReference>
<dbReference type="AlphaFoldDB" id="A0A0U1KSE4"/>
<feature type="domain" description="ABC transporter" evidence="9">
    <location>
        <begin position="6"/>
        <end position="244"/>
    </location>
</feature>
<proteinExistence type="inferred from homology"/>
<name>A0A0U1KSE4_9FIRM</name>
<dbReference type="Pfam" id="PF00005">
    <property type="entry name" value="ABC_tran"/>
    <property type="match status" value="1"/>
</dbReference>
<dbReference type="CDD" id="cd03225">
    <property type="entry name" value="ABC_cobalt_CbiO_domain1"/>
    <property type="match status" value="1"/>
</dbReference>
<dbReference type="GO" id="GO:0005524">
    <property type="term" value="F:ATP binding"/>
    <property type="evidence" value="ECO:0007669"/>
    <property type="project" value="UniProtKB-KW"/>
</dbReference>
<gene>
    <name evidence="10" type="ORF">SpAn4DRAFT_1300</name>
</gene>
<keyword evidence="7" id="KW-1278">Translocase</keyword>
<evidence type="ECO:0000313" key="10">
    <source>
        <dbReference type="EMBL" id="CQR70331.1"/>
    </source>
</evidence>
<keyword evidence="3" id="KW-0813">Transport</keyword>
<dbReference type="InterPro" id="IPR003593">
    <property type="entry name" value="AAA+_ATPase"/>
</dbReference>
<dbReference type="InterPro" id="IPR017871">
    <property type="entry name" value="ABC_transporter-like_CS"/>
</dbReference>
<organism evidence="10 11">
    <name type="scientific">Sporomusa ovata</name>
    <dbReference type="NCBI Taxonomy" id="2378"/>
    <lineage>
        <taxon>Bacteria</taxon>
        <taxon>Bacillati</taxon>
        <taxon>Bacillota</taxon>
        <taxon>Negativicutes</taxon>
        <taxon>Selenomonadales</taxon>
        <taxon>Sporomusaceae</taxon>
        <taxon>Sporomusa</taxon>
    </lineage>
</organism>
<dbReference type="PANTHER" id="PTHR43553:SF24">
    <property type="entry name" value="ENERGY-COUPLING FACTOR TRANSPORTER ATP-BINDING PROTEIN ECFA1"/>
    <property type="match status" value="1"/>
</dbReference>
<evidence type="ECO:0000256" key="1">
    <source>
        <dbReference type="ARBA" id="ARBA00004202"/>
    </source>
</evidence>
<dbReference type="NCBIfam" id="TIGR04520">
    <property type="entry name" value="ECF_ATPase_1"/>
    <property type="match status" value="1"/>
</dbReference>
<evidence type="ECO:0000256" key="3">
    <source>
        <dbReference type="ARBA" id="ARBA00022448"/>
    </source>
</evidence>
<dbReference type="FunFam" id="3.40.50.300:FF:000224">
    <property type="entry name" value="Energy-coupling factor transporter ATP-binding protein EcfA"/>
    <property type="match status" value="1"/>
</dbReference>
<evidence type="ECO:0000256" key="6">
    <source>
        <dbReference type="ARBA" id="ARBA00022840"/>
    </source>
</evidence>
<dbReference type="RefSeq" id="WP_021169068.1">
    <property type="nucleotide sequence ID" value="NZ_CTRP01000003.1"/>
</dbReference>
<evidence type="ECO:0000256" key="7">
    <source>
        <dbReference type="ARBA" id="ARBA00022967"/>
    </source>
</evidence>
<accession>A0A0U1KSE4</accession>
<evidence type="ECO:0000256" key="5">
    <source>
        <dbReference type="ARBA" id="ARBA00022741"/>
    </source>
</evidence>
<dbReference type="InterPro" id="IPR027417">
    <property type="entry name" value="P-loop_NTPase"/>
</dbReference>
<dbReference type="EMBL" id="CTRP01000003">
    <property type="protein sequence ID" value="CQR70331.1"/>
    <property type="molecule type" value="Genomic_DNA"/>
</dbReference>
<dbReference type="GO" id="GO:0016887">
    <property type="term" value="F:ATP hydrolysis activity"/>
    <property type="evidence" value="ECO:0007669"/>
    <property type="project" value="InterPro"/>
</dbReference>
<dbReference type="PANTHER" id="PTHR43553">
    <property type="entry name" value="HEAVY METAL TRANSPORTER"/>
    <property type="match status" value="1"/>
</dbReference>
<dbReference type="Proteomes" id="UP000049855">
    <property type="component" value="Unassembled WGS sequence"/>
</dbReference>
<dbReference type="SUPFAM" id="SSF52540">
    <property type="entry name" value="P-loop containing nucleoside triphosphate hydrolases"/>
    <property type="match status" value="1"/>
</dbReference>
<dbReference type="PROSITE" id="PS50893">
    <property type="entry name" value="ABC_TRANSPORTER_2"/>
    <property type="match status" value="1"/>
</dbReference>
<sequence length="279" mass="30774">MTQNSIELINVTKEYSIGTDQKKVALDNVSLAINQGEFVAIIGMNGSGKSTVARLINGLAMPTGGKVMVNGLDTRDTSLLVAIRRNVGMVFQNPDNQIISTIVEEDIAFGPENLGLPHSEVRARAEWAMKVLDIEHLRLHAPHLLSGGQKQRVAIASALALRPTYLVLDEPTSMLDSAGKKELIQTLVKLNREFGITIILISHHMEDVIHANRIIVLNNGQIFLEGTPDDIFNTPEKINPIGFHTPDIIQLTRNLTKRGHRLQNNLYTVETLVEALCQL</sequence>
<dbReference type="InterPro" id="IPR050095">
    <property type="entry name" value="ECF_ABC_transporter_ATP-bd"/>
</dbReference>
<dbReference type="GO" id="GO:0043190">
    <property type="term" value="C:ATP-binding cassette (ABC) transporter complex"/>
    <property type="evidence" value="ECO:0007669"/>
    <property type="project" value="TreeGrafter"/>
</dbReference>
<protein>
    <submittedName>
        <fullName evidence="10">ATPase component of general energizing module of ECF transporters</fullName>
    </submittedName>
</protein>
<reference evidence="11" key="1">
    <citation type="submission" date="2015-03" db="EMBL/GenBank/DDBJ databases">
        <authorList>
            <person name="Nijsse Bart"/>
        </authorList>
    </citation>
    <scope>NUCLEOTIDE SEQUENCE [LARGE SCALE GENOMIC DNA]</scope>
</reference>